<dbReference type="InterPro" id="IPR056857">
    <property type="entry name" value="TPR_AP5Z1_N"/>
</dbReference>
<name>A0A0L8HQ71_OCTBM</name>
<dbReference type="Pfam" id="PF25154">
    <property type="entry name" value="TPR_AP5Z1_C"/>
    <property type="match status" value="1"/>
</dbReference>
<evidence type="ECO:0008006" key="5">
    <source>
        <dbReference type="Google" id="ProtNLM"/>
    </source>
</evidence>
<dbReference type="InterPro" id="IPR028222">
    <property type="entry name" value="AP5Z1"/>
</dbReference>
<evidence type="ECO:0000259" key="3">
    <source>
        <dbReference type="Pfam" id="PF25154"/>
    </source>
</evidence>
<dbReference type="GO" id="GO:0044599">
    <property type="term" value="C:AP-5 adaptor complex"/>
    <property type="evidence" value="ECO:0007669"/>
    <property type="project" value="InterPro"/>
</dbReference>
<feature type="domain" description="AP-5 complex subunit zeta-1 ARM repeats" evidence="1">
    <location>
        <begin position="466"/>
        <end position="584"/>
    </location>
</feature>
<accession>A0A0L8HQ71</accession>
<reference evidence="4" key="1">
    <citation type="submission" date="2015-07" db="EMBL/GenBank/DDBJ databases">
        <title>MeaNS - Measles Nucleotide Surveillance Program.</title>
        <authorList>
            <person name="Tran T."/>
            <person name="Druce J."/>
        </authorList>
    </citation>
    <scope>NUCLEOTIDE SEQUENCE</scope>
    <source>
        <strain evidence="4">UCB-OBI-ISO-001</strain>
        <tissue evidence="4">Gonad</tissue>
    </source>
</reference>
<dbReference type="InterPro" id="IPR016024">
    <property type="entry name" value="ARM-type_fold"/>
</dbReference>
<dbReference type="AlphaFoldDB" id="A0A0L8HQ71"/>
<dbReference type="InterPro" id="IPR056856">
    <property type="entry name" value="TPR_AP5Z1_C"/>
</dbReference>
<organism evidence="4">
    <name type="scientific">Octopus bimaculoides</name>
    <name type="common">California two-spotted octopus</name>
    <dbReference type="NCBI Taxonomy" id="37653"/>
    <lineage>
        <taxon>Eukaryota</taxon>
        <taxon>Metazoa</taxon>
        <taxon>Spiralia</taxon>
        <taxon>Lophotrochozoa</taxon>
        <taxon>Mollusca</taxon>
        <taxon>Cephalopoda</taxon>
        <taxon>Coleoidea</taxon>
        <taxon>Octopodiformes</taxon>
        <taxon>Octopoda</taxon>
        <taxon>Incirrata</taxon>
        <taxon>Octopodidae</taxon>
        <taxon>Octopus</taxon>
    </lineage>
</organism>
<dbReference type="OrthoDB" id="744564at2759"/>
<dbReference type="SUPFAM" id="SSF48371">
    <property type="entry name" value="ARM repeat"/>
    <property type="match status" value="1"/>
</dbReference>
<dbReference type="InterPro" id="IPR055450">
    <property type="entry name" value="AP5Z1_ARM"/>
</dbReference>
<gene>
    <name evidence="4" type="ORF">OCBIM_22008898mg</name>
</gene>
<dbReference type="STRING" id="37653.A0A0L8HQ71"/>
<dbReference type="PANTHER" id="PTHR46488:SF1">
    <property type="entry name" value="AP-5 COMPLEX SUBUNIT ZETA-1"/>
    <property type="match status" value="1"/>
</dbReference>
<feature type="domain" description="AP-5 complex subunit zeta-1 C-terminal TPR" evidence="3">
    <location>
        <begin position="596"/>
        <end position="918"/>
    </location>
</feature>
<proteinExistence type="predicted"/>
<evidence type="ECO:0000259" key="2">
    <source>
        <dbReference type="Pfam" id="PF25153"/>
    </source>
</evidence>
<dbReference type="EMBL" id="KQ417538">
    <property type="protein sequence ID" value="KOF91423.1"/>
    <property type="molecule type" value="Genomic_DNA"/>
</dbReference>
<evidence type="ECO:0000259" key="1">
    <source>
        <dbReference type="Pfam" id="PF14764"/>
    </source>
</evidence>
<protein>
    <recommendedName>
        <fullName evidence="5">AP-5 complex subunit zeta-1</fullName>
    </recommendedName>
</protein>
<dbReference type="Pfam" id="PF14764">
    <property type="entry name" value="SPG48"/>
    <property type="match status" value="1"/>
</dbReference>
<evidence type="ECO:0000313" key="4">
    <source>
        <dbReference type="EMBL" id="KOF91423.1"/>
    </source>
</evidence>
<feature type="domain" description="AP-5 complex subunit zeta-1 N-terminal TPR" evidence="2">
    <location>
        <begin position="252"/>
        <end position="374"/>
    </location>
</feature>
<dbReference type="Pfam" id="PF25153">
    <property type="entry name" value="TPR_AP5Z1"/>
    <property type="match status" value="1"/>
</dbReference>
<dbReference type="PANTHER" id="PTHR46488">
    <property type="entry name" value="AP-5 COMPLEX SUBUNIT ZETA-1"/>
    <property type="match status" value="1"/>
</dbReference>
<sequence length="922" mass="104181">MMMVVVVVLAYGSSEKGMQRNTTAEDVQNICSSALISFSIPERHGQCMKLLRQLFLVLQNYNGKLCIPSKLLSNLFLSAVVVKKSNRECLLCKQIFIELLASDEDEDGNHMAEMFNNSVDVSRAIDSLPFYLVQGQKIGCLAKMVSEAVRLQSDLAEFLQLDALPNANHSESVVGAFTCHPHENGHARNGVFYVPPAQASPGALATISLENPTGASQAVLATATLKMVHLMCHPHKNQSRGTGNDLTWLAGWLSSGNAEIDKQRRAFTFIVAVVSLHSEIIKRDDIGEVNKFISTWLMEASRYQAPNPYTRNLFKKEKTTLVSEIDGTPSKNFFTVLNVAQYNTDDQFLNLYTFSMLYQWLKHTIPVVSSTSDELQSLTSSQGTSSISLSPALPKEFALLTSRVIDYCFRVLDQCERRFSSQIVASAPGLALVRVAHKIHHFERGRCQYRLTGLRAEPKIAADIDFQNACLIETVNILDAVCKVDKEQTPRIFTEMKRLFTNLTTDNNRTPRILVNLLQFYINHSSTMVHDPQSAYDLFFGQLLSQKYNQCHFVFDTVMFLRDNLETLCYKTNILSKYFPNIFKILAWNPPTFVKEFEDLLPAMITQSTALEVFHRLLELPCLTALLEASEKLKKGDVNSIEPDSSVQALQKSAYNPLFNFIMSPDSGHGDTINRLDELYEVLHDMRDHPRVINCAEVLPKLLSVYFSVILEDSSEEFTSCLVSVLLERVSLLYDVPGYKRNVRKLFADYIVKLLKLYPYIVIKQRGEIIDYLINTHNMKDDRFFMHLVWSVGEFCSCSLDNNCSAKIISKYYEVLETLMYEWSSTTLTLTTDEEFPPRLMSILMSATAKLASRCQDLIPRAVLCLGKVYSQLCTPNNLPRDTRNSLLSTAQEFINLFSFTNFASVILNPSSEIQNGRGILD</sequence>